<keyword evidence="2" id="KW-0812">Transmembrane</keyword>
<name>A0A9W9K4Y0_9EURO</name>
<keyword evidence="4" id="KW-1185">Reference proteome</keyword>
<evidence type="ECO:0000313" key="3">
    <source>
        <dbReference type="EMBL" id="KAJ5092746.1"/>
    </source>
</evidence>
<feature type="compositionally biased region" description="Basic residues" evidence="1">
    <location>
        <begin position="131"/>
        <end position="140"/>
    </location>
</feature>
<comment type="caution">
    <text evidence="3">The sequence shown here is derived from an EMBL/GenBank/DDBJ whole genome shotgun (WGS) entry which is preliminary data.</text>
</comment>
<dbReference type="OrthoDB" id="4367689at2759"/>
<protein>
    <submittedName>
        <fullName evidence="3">Uncharacterized protein</fullName>
    </submittedName>
</protein>
<reference evidence="3" key="2">
    <citation type="journal article" date="2023" name="IMA Fungus">
        <title>Comparative genomic study of the Penicillium genus elucidates a diverse pangenome and 15 lateral gene transfer events.</title>
        <authorList>
            <person name="Petersen C."/>
            <person name="Sorensen T."/>
            <person name="Nielsen M.R."/>
            <person name="Sondergaard T.E."/>
            <person name="Sorensen J.L."/>
            <person name="Fitzpatrick D.A."/>
            <person name="Frisvad J.C."/>
            <person name="Nielsen K.L."/>
        </authorList>
    </citation>
    <scope>NUCLEOTIDE SEQUENCE</scope>
    <source>
        <strain evidence="3">IBT 30069</strain>
    </source>
</reference>
<reference evidence="3" key="1">
    <citation type="submission" date="2022-11" db="EMBL/GenBank/DDBJ databases">
        <authorList>
            <person name="Petersen C."/>
        </authorList>
    </citation>
    <scope>NUCLEOTIDE SEQUENCE</scope>
    <source>
        <strain evidence="3">IBT 30069</strain>
    </source>
</reference>
<evidence type="ECO:0000256" key="1">
    <source>
        <dbReference type="SAM" id="MobiDB-lite"/>
    </source>
</evidence>
<keyword evidence="2" id="KW-0472">Membrane</keyword>
<organism evidence="3 4">
    <name type="scientific">Penicillium angulare</name>
    <dbReference type="NCBI Taxonomy" id="116970"/>
    <lineage>
        <taxon>Eukaryota</taxon>
        <taxon>Fungi</taxon>
        <taxon>Dikarya</taxon>
        <taxon>Ascomycota</taxon>
        <taxon>Pezizomycotina</taxon>
        <taxon>Eurotiomycetes</taxon>
        <taxon>Eurotiomycetidae</taxon>
        <taxon>Eurotiales</taxon>
        <taxon>Aspergillaceae</taxon>
        <taxon>Penicillium</taxon>
    </lineage>
</organism>
<evidence type="ECO:0000256" key="2">
    <source>
        <dbReference type="SAM" id="Phobius"/>
    </source>
</evidence>
<dbReference type="EMBL" id="JAPQKH010000006">
    <property type="protein sequence ID" value="KAJ5092746.1"/>
    <property type="molecule type" value="Genomic_DNA"/>
</dbReference>
<evidence type="ECO:0000313" key="4">
    <source>
        <dbReference type="Proteomes" id="UP001149165"/>
    </source>
</evidence>
<feature type="transmembrane region" description="Helical" evidence="2">
    <location>
        <begin position="6"/>
        <end position="27"/>
    </location>
</feature>
<keyword evidence="2" id="KW-1133">Transmembrane helix</keyword>
<feature type="compositionally biased region" description="Basic and acidic residues" evidence="1">
    <location>
        <begin position="101"/>
        <end position="112"/>
    </location>
</feature>
<proteinExistence type="predicted"/>
<gene>
    <name evidence="3" type="ORF">N7456_008607</name>
</gene>
<feature type="compositionally biased region" description="Pro residues" evidence="1">
    <location>
        <begin position="89"/>
        <end position="100"/>
    </location>
</feature>
<accession>A0A9W9K4Y0</accession>
<feature type="region of interest" description="Disordered" evidence="1">
    <location>
        <begin position="50"/>
        <end position="147"/>
    </location>
</feature>
<sequence>MVDFDWPGTLITSFIGLLAICLGVPSLRSRLKRLWGSLCDRLAQWRHSLPRINPGGTPDLEQGPDDHSTELDDLSNAILRPAAADFDDIPPPPPVLLPPPRVDRVPRVHDVAAADPPIHHPSPPSSFSSPSRRRSTRVRRQTQYYGR</sequence>
<dbReference type="AlphaFoldDB" id="A0A9W9K4Y0"/>
<dbReference type="Proteomes" id="UP001149165">
    <property type="component" value="Unassembled WGS sequence"/>
</dbReference>